<evidence type="ECO:0000256" key="3">
    <source>
        <dbReference type="ARBA" id="ARBA00023125"/>
    </source>
</evidence>
<dbReference type="EMBL" id="NIGF01000008">
    <property type="protein sequence ID" value="PQV63797.1"/>
    <property type="molecule type" value="Genomic_DNA"/>
</dbReference>
<organism evidence="6 7">
    <name type="scientific">Abditibacterium utsteinense</name>
    <dbReference type="NCBI Taxonomy" id="1960156"/>
    <lineage>
        <taxon>Bacteria</taxon>
        <taxon>Pseudomonadati</taxon>
        <taxon>Abditibacteriota</taxon>
        <taxon>Abditibacteriia</taxon>
        <taxon>Abditibacteriales</taxon>
        <taxon>Abditibacteriaceae</taxon>
        <taxon>Abditibacterium</taxon>
    </lineage>
</organism>
<dbReference type="InterPro" id="IPR036388">
    <property type="entry name" value="WH-like_DNA-bd_sf"/>
</dbReference>
<keyword evidence="2" id="KW-0805">Transcription regulation</keyword>
<dbReference type="InterPro" id="IPR036390">
    <property type="entry name" value="WH_DNA-bd_sf"/>
</dbReference>
<dbReference type="SUPFAM" id="SSF53850">
    <property type="entry name" value="Periplasmic binding protein-like II"/>
    <property type="match status" value="1"/>
</dbReference>
<evidence type="ECO:0000256" key="4">
    <source>
        <dbReference type="ARBA" id="ARBA00023163"/>
    </source>
</evidence>
<evidence type="ECO:0000259" key="5">
    <source>
        <dbReference type="PROSITE" id="PS50931"/>
    </source>
</evidence>
<proteinExistence type="inferred from homology"/>
<dbReference type="Pfam" id="PF03466">
    <property type="entry name" value="LysR_substrate"/>
    <property type="match status" value="1"/>
</dbReference>
<reference evidence="6 7" key="1">
    <citation type="journal article" date="2018" name="Syst. Appl. Microbiol.">
        <title>Abditibacterium utsteinense sp. nov., the first cultivated member of candidate phylum FBP, isolated from ice-free Antarctic soil samples.</title>
        <authorList>
            <person name="Tahon G."/>
            <person name="Tytgat B."/>
            <person name="Lebbe L."/>
            <person name="Carlier A."/>
            <person name="Willems A."/>
        </authorList>
    </citation>
    <scope>NUCLEOTIDE SEQUENCE [LARGE SCALE GENOMIC DNA]</scope>
    <source>
        <strain evidence="6 7">LMG 29911</strain>
    </source>
</reference>
<dbReference type="Pfam" id="PF00126">
    <property type="entry name" value="HTH_1"/>
    <property type="match status" value="1"/>
</dbReference>
<feature type="domain" description="HTH lysR-type" evidence="5">
    <location>
        <begin position="1"/>
        <end position="58"/>
    </location>
</feature>
<dbReference type="PROSITE" id="PS50931">
    <property type="entry name" value="HTH_LYSR"/>
    <property type="match status" value="1"/>
</dbReference>
<dbReference type="PRINTS" id="PR00039">
    <property type="entry name" value="HTHLYSR"/>
</dbReference>
<dbReference type="GO" id="GO:0003700">
    <property type="term" value="F:DNA-binding transcription factor activity"/>
    <property type="evidence" value="ECO:0007669"/>
    <property type="project" value="InterPro"/>
</dbReference>
<evidence type="ECO:0000256" key="1">
    <source>
        <dbReference type="ARBA" id="ARBA00009437"/>
    </source>
</evidence>
<dbReference type="CDD" id="cd05466">
    <property type="entry name" value="PBP2_LTTR_substrate"/>
    <property type="match status" value="1"/>
</dbReference>
<evidence type="ECO:0000313" key="7">
    <source>
        <dbReference type="Proteomes" id="UP000237684"/>
    </source>
</evidence>
<dbReference type="GO" id="GO:0005829">
    <property type="term" value="C:cytosol"/>
    <property type="evidence" value="ECO:0007669"/>
    <property type="project" value="TreeGrafter"/>
</dbReference>
<dbReference type="OrthoDB" id="9803735at2"/>
<dbReference type="GO" id="GO:0003677">
    <property type="term" value="F:DNA binding"/>
    <property type="evidence" value="ECO:0007669"/>
    <property type="project" value="UniProtKB-KW"/>
</dbReference>
<keyword evidence="7" id="KW-1185">Reference proteome</keyword>
<dbReference type="AlphaFoldDB" id="A0A2S8SSN4"/>
<dbReference type="PANTHER" id="PTHR30419">
    <property type="entry name" value="HTH-TYPE TRANSCRIPTIONAL REGULATOR YBHD"/>
    <property type="match status" value="1"/>
</dbReference>
<evidence type="ECO:0000256" key="2">
    <source>
        <dbReference type="ARBA" id="ARBA00023015"/>
    </source>
</evidence>
<sequence>MELRHLRYFLAVADAAHFTKAAQKLWVSQPTLSQQIKQLEEELGAPLFHRGSGGVQLTSAGEKFRPYAERALREMEAAVSALGEAAELPGESLKVGALETTGDYLLPLVVARAVSESKLQISVEILPALELQWAVARSELDVALGTVPVTNVVAEPLFDEDLAVWTPPNHRFSHARRARLAELDGVGVFCLSHPSPLRELLDDGAARAGIDLKILAQFSSAEAVLRAATAAQMPAILPAPMLQLQAPQDSQGWNAVALTNPRPHRTIALLRRKGREENPALRAFISHLNNVVGGLLKPE</sequence>
<dbReference type="SUPFAM" id="SSF46785">
    <property type="entry name" value="Winged helix' DNA-binding domain"/>
    <property type="match status" value="1"/>
</dbReference>
<dbReference type="InterPro" id="IPR050950">
    <property type="entry name" value="HTH-type_LysR_regulators"/>
</dbReference>
<dbReference type="Gene3D" id="1.10.10.10">
    <property type="entry name" value="Winged helix-like DNA-binding domain superfamily/Winged helix DNA-binding domain"/>
    <property type="match status" value="1"/>
</dbReference>
<keyword evidence="3" id="KW-0238">DNA-binding</keyword>
<accession>A0A2S8SSN4</accession>
<dbReference type="InParanoid" id="A0A2S8SSN4"/>
<dbReference type="Proteomes" id="UP000237684">
    <property type="component" value="Unassembled WGS sequence"/>
</dbReference>
<name>A0A2S8SSN4_9BACT</name>
<dbReference type="InterPro" id="IPR005119">
    <property type="entry name" value="LysR_subst-bd"/>
</dbReference>
<comment type="similarity">
    <text evidence="1">Belongs to the LysR transcriptional regulatory family.</text>
</comment>
<comment type="caution">
    <text evidence="6">The sequence shown here is derived from an EMBL/GenBank/DDBJ whole genome shotgun (WGS) entry which is preliminary data.</text>
</comment>
<dbReference type="Gene3D" id="3.40.190.290">
    <property type="match status" value="1"/>
</dbReference>
<evidence type="ECO:0000313" key="6">
    <source>
        <dbReference type="EMBL" id="PQV63797.1"/>
    </source>
</evidence>
<dbReference type="FunFam" id="1.10.10.10:FF:000001">
    <property type="entry name" value="LysR family transcriptional regulator"/>
    <property type="match status" value="1"/>
</dbReference>
<dbReference type="InterPro" id="IPR000847">
    <property type="entry name" value="LysR_HTH_N"/>
</dbReference>
<protein>
    <submittedName>
        <fullName evidence="6">Transcriptional regulator, LysR family</fullName>
    </submittedName>
</protein>
<gene>
    <name evidence="6" type="ORF">B1R32_1081</name>
</gene>
<dbReference type="RefSeq" id="WP_105483643.1">
    <property type="nucleotide sequence ID" value="NZ_NIGF01000008.1"/>
</dbReference>
<keyword evidence="4" id="KW-0804">Transcription</keyword>